<dbReference type="InterPro" id="IPR036514">
    <property type="entry name" value="SGNH_hydro_sf"/>
</dbReference>
<feature type="domain" description="SGNH hydrolase-type esterase" evidence="2">
    <location>
        <begin position="63"/>
        <end position="293"/>
    </location>
</feature>
<accession>A0ABU2BUB7</accession>
<dbReference type="InterPro" id="IPR037460">
    <property type="entry name" value="SEST-like"/>
</dbReference>
<dbReference type="PANTHER" id="PTHR37981">
    <property type="entry name" value="LIPASE 2"/>
    <property type="match status" value="1"/>
</dbReference>
<dbReference type="CDD" id="cd01823">
    <property type="entry name" value="SEST_like"/>
    <property type="match status" value="1"/>
</dbReference>
<proteinExistence type="predicted"/>
<dbReference type="Gene3D" id="3.40.50.1110">
    <property type="entry name" value="SGNH hydrolase"/>
    <property type="match status" value="1"/>
</dbReference>
<keyword evidence="1" id="KW-0732">Signal</keyword>
<comment type="caution">
    <text evidence="3">The sequence shown here is derived from an EMBL/GenBank/DDBJ whole genome shotgun (WGS) entry which is preliminary data.</text>
</comment>
<dbReference type="Pfam" id="PF13472">
    <property type="entry name" value="Lipase_GDSL_2"/>
    <property type="match status" value="1"/>
</dbReference>
<evidence type="ECO:0000313" key="3">
    <source>
        <dbReference type="EMBL" id="MDR7361619.1"/>
    </source>
</evidence>
<dbReference type="RefSeq" id="WP_310299832.1">
    <property type="nucleotide sequence ID" value="NZ_BAAAPS010000007.1"/>
</dbReference>
<dbReference type="InterPro" id="IPR006311">
    <property type="entry name" value="TAT_signal"/>
</dbReference>
<dbReference type="EMBL" id="JAVDYG010000001">
    <property type="protein sequence ID" value="MDR7361619.1"/>
    <property type="molecule type" value="Genomic_DNA"/>
</dbReference>
<dbReference type="InterPro" id="IPR013830">
    <property type="entry name" value="SGNH_hydro"/>
</dbReference>
<protein>
    <submittedName>
        <fullName evidence="3">Lysophospholipase L1-like esterase</fullName>
    </submittedName>
</protein>
<dbReference type="PANTHER" id="PTHR37981:SF1">
    <property type="entry name" value="SGNH HYDROLASE-TYPE ESTERASE DOMAIN-CONTAINING PROTEIN"/>
    <property type="match status" value="1"/>
</dbReference>
<gene>
    <name evidence="3" type="ORF">J2S63_001172</name>
</gene>
<dbReference type="Proteomes" id="UP001183648">
    <property type="component" value="Unassembled WGS sequence"/>
</dbReference>
<evidence type="ECO:0000313" key="4">
    <source>
        <dbReference type="Proteomes" id="UP001183648"/>
    </source>
</evidence>
<evidence type="ECO:0000259" key="2">
    <source>
        <dbReference type="Pfam" id="PF13472"/>
    </source>
</evidence>
<sequence>MTRAEAPRRRSVLAGALAALALTSVLTGCDTGNAQPPQAGASVRRDGGAVADADADAPRTYVALGDSYSSAPFVPVTDVAGGCFRSSGNYPSLVAARLEPSRVVDVTCSGADSGDLVGPQRVGGGEGTVPAQERALRRDADLVTVGIGGNDGNLFSRLVCSFSRQQLPQCGSLPGTGDVDGTLARTRADVTASLRRVVRRAAPDALVLLVGYPRLVDPSRSCPSLPLRRDQREQFSRVEQRLRATIRTAAARAGVAFLDLWPASRGHEVCSDDPWVNGKDTDQRKALAYHPFAAEQRAVADLVVERWERR</sequence>
<evidence type="ECO:0000256" key="1">
    <source>
        <dbReference type="SAM" id="SignalP"/>
    </source>
</evidence>
<keyword evidence="4" id="KW-1185">Reference proteome</keyword>
<organism evidence="3 4">
    <name type="scientific">Nocardioides marmoribigeumensis</name>
    <dbReference type="NCBI Taxonomy" id="433649"/>
    <lineage>
        <taxon>Bacteria</taxon>
        <taxon>Bacillati</taxon>
        <taxon>Actinomycetota</taxon>
        <taxon>Actinomycetes</taxon>
        <taxon>Propionibacteriales</taxon>
        <taxon>Nocardioidaceae</taxon>
        <taxon>Nocardioides</taxon>
    </lineage>
</organism>
<name>A0ABU2BUB7_9ACTN</name>
<feature type="signal peptide" evidence="1">
    <location>
        <begin position="1"/>
        <end position="28"/>
    </location>
</feature>
<dbReference type="PROSITE" id="PS51257">
    <property type="entry name" value="PROKAR_LIPOPROTEIN"/>
    <property type="match status" value="1"/>
</dbReference>
<reference evidence="3 4" key="1">
    <citation type="submission" date="2023-07" db="EMBL/GenBank/DDBJ databases">
        <title>Sequencing the genomes of 1000 actinobacteria strains.</title>
        <authorList>
            <person name="Klenk H.-P."/>
        </authorList>
    </citation>
    <scope>NUCLEOTIDE SEQUENCE [LARGE SCALE GENOMIC DNA]</scope>
    <source>
        <strain evidence="3 4">DSM 19426</strain>
    </source>
</reference>
<feature type="chain" id="PRO_5047415080" evidence="1">
    <location>
        <begin position="29"/>
        <end position="310"/>
    </location>
</feature>
<dbReference type="SUPFAM" id="SSF52266">
    <property type="entry name" value="SGNH hydrolase"/>
    <property type="match status" value="1"/>
</dbReference>
<dbReference type="PROSITE" id="PS51318">
    <property type="entry name" value="TAT"/>
    <property type="match status" value="1"/>
</dbReference>